<gene>
    <name evidence="1" type="ORF">E2C01_079022</name>
</gene>
<dbReference type="Proteomes" id="UP000324222">
    <property type="component" value="Unassembled WGS sequence"/>
</dbReference>
<proteinExistence type="predicted"/>
<comment type="caution">
    <text evidence="1">The sequence shown here is derived from an EMBL/GenBank/DDBJ whole genome shotgun (WGS) entry which is preliminary data.</text>
</comment>
<keyword evidence="2" id="KW-1185">Reference proteome</keyword>
<accession>A0A5B7IRN7</accession>
<organism evidence="1 2">
    <name type="scientific">Portunus trituberculatus</name>
    <name type="common">Swimming crab</name>
    <name type="synonym">Neptunus trituberculatus</name>
    <dbReference type="NCBI Taxonomy" id="210409"/>
    <lineage>
        <taxon>Eukaryota</taxon>
        <taxon>Metazoa</taxon>
        <taxon>Ecdysozoa</taxon>
        <taxon>Arthropoda</taxon>
        <taxon>Crustacea</taxon>
        <taxon>Multicrustacea</taxon>
        <taxon>Malacostraca</taxon>
        <taxon>Eumalacostraca</taxon>
        <taxon>Eucarida</taxon>
        <taxon>Decapoda</taxon>
        <taxon>Pleocyemata</taxon>
        <taxon>Brachyura</taxon>
        <taxon>Eubrachyura</taxon>
        <taxon>Portunoidea</taxon>
        <taxon>Portunidae</taxon>
        <taxon>Portuninae</taxon>
        <taxon>Portunus</taxon>
    </lineage>
</organism>
<sequence>MTLIYKANISAFAVLQYSQCTVYLSCATCRPLSWLVTSLLRDARAWEFCVTRPNFPWPCTGQPDRVVNAVNTPITVTTRSHSHRAPLSGGAATLLSAC</sequence>
<name>A0A5B7IRN7_PORTR</name>
<dbReference type="AlphaFoldDB" id="A0A5B7IRN7"/>
<dbReference type="EMBL" id="VSRR010065037">
    <property type="protein sequence ID" value="MPC84286.1"/>
    <property type="molecule type" value="Genomic_DNA"/>
</dbReference>
<protein>
    <submittedName>
        <fullName evidence="1">Uncharacterized protein</fullName>
    </submittedName>
</protein>
<reference evidence="1 2" key="1">
    <citation type="submission" date="2019-05" db="EMBL/GenBank/DDBJ databases">
        <title>Another draft genome of Portunus trituberculatus and its Hox gene families provides insights of decapod evolution.</title>
        <authorList>
            <person name="Jeong J.-H."/>
            <person name="Song I."/>
            <person name="Kim S."/>
            <person name="Choi T."/>
            <person name="Kim D."/>
            <person name="Ryu S."/>
            <person name="Kim W."/>
        </authorList>
    </citation>
    <scope>NUCLEOTIDE SEQUENCE [LARGE SCALE GENOMIC DNA]</scope>
    <source>
        <tissue evidence="1">Muscle</tissue>
    </source>
</reference>
<evidence type="ECO:0000313" key="2">
    <source>
        <dbReference type="Proteomes" id="UP000324222"/>
    </source>
</evidence>
<evidence type="ECO:0000313" key="1">
    <source>
        <dbReference type="EMBL" id="MPC84286.1"/>
    </source>
</evidence>